<accession>A0ACB7CD74</accession>
<evidence type="ECO:0000313" key="1">
    <source>
        <dbReference type="EMBL" id="KAG4305005.1"/>
    </source>
</evidence>
<name>A0ACB7CD74_9ASCO</name>
<organism evidence="1 2">
    <name type="scientific">Pneumocystis oryctolagi</name>
    <dbReference type="NCBI Taxonomy" id="42067"/>
    <lineage>
        <taxon>Eukaryota</taxon>
        <taxon>Fungi</taxon>
        <taxon>Dikarya</taxon>
        <taxon>Ascomycota</taxon>
        <taxon>Taphrinomycotina</taxon>
        <taxon>Pneumocystomycetes</taxon>
        <taxon>Pneumocystaceae</taxon>
        <taxon>Pneumocystis</taxon>
    </lineage>
</organism>
<sequence length="322" mass="37505">MIEKKKLLIIERLLSFKEFSPLITIFDTILQSSWPLVFQFLKKAKSQNIISIHIKTEFNIMHQEISDYSIPLLYIDNRKIKKKNFTMVIDDIKNICSKYETHQKFVILIDSINQSSSFNQSNISDILTSILSLHIQKTLIQIYHSSINLPKSYPTHLPLPSQLLFYISTTIISVHSLSHELTIKNAKDKALIASIEEDFFIEGTVVPLDSNDESRIFINTEHRRKSGRSIYEKSILIIKTNTIKSITDIEEFKKTSFIKNKIEENMNVNFILTLTDKQKKQKENLILPYFKSQTINQESLIYYSPDPEDDIDEEDPDNDLLL</sequence>
<proteinExistence type="predicted"/>
<dbReference type="EMBL" id="JABTEG010000005">
    <property type="protein sequence ID" value="KAG4305005.1"/>
    <property type="molecule type" value="Genomic_DNA"/>
</dbReference>
<reference evidence="1 2" key="1">
    <citation type="journal article" date="2021" name="Commun. Biol.">
        <title>Genomic insights into the host specific adaptation of the Pneumocystis genus.</title>
        <authorList>
            <person name="Cisse O.H."/>
            <person name="Ma L."/>
            <person name="Dekker J.P."/>
            <person name="Khil P.P."/>
            <person name="Youn J.-H."/>
            <person name="Brenchley J.M."/>
            <person name="Blair R."/>
            <person name="Pahar B."/>
            <person name="Chabe M."/>
            <person name="Van Rompay K.K.A."/>
            <person name="Keesler R."/>
            <person name="Sukura A."/>
            <person name="Hirsch V."/>
            <person name="Kutty G."/>
            <person name="Liu Y."/>
            <person name="Peng L."/>
            <person name="Chen J."/>
            <person name="Song J."/>
            <person name="Weissenbacher-Lang C."/>
            <person name="Xu J."/>
            <person name="Upham N.S."/>
            <person name="Stajich J.E."/>
            <person name="Cuomo C.A."/>
            <person name="Cushion M.T."/>
            <person name="Kovacs J.A."/>
        </authorList>
    </citation>
    <scope>NUCLEOTIDE SEQUENCE [LARGE SCALE GENOMIC DNA]</scope>
    <source>
        <strain evidence="1 2">RABM</strain>
    </source>
</reference>
<evidence type="ECO:0000313" key="2">
    <source>
        <dbReference type="Proteomes" id="UP000768646"/>
    </source>
</evidence>
<protein>
    <submittedName>
        <fullName evidence="1">Uncharacterized protein</fullName>
    </submittedName>
</protein>
<dbReference type="Proteomes" id="UP000768646">
    <property type="component" value="Unassembled WGS sequence"/>
</dbReference>
<comment type="caution">
    <text evidence="1">The sequence shown here is derived from an EMBL/GenBank/DDBJ whole genome shotgun (WGS) entry which is preliminary data.</text>
</comment>
<keyword evidence="2" id="KW-1185">Reference proteome</keyword>
<gene>
    <name evidence="1" type="ORF">PORY_001680</name>
</gene>